<dbReference type="GO" id="GO:0000462">
    <property type="term" value="P:maturation of SSU-rRNA from tricistronic rRNA transcript (SSU-rRNA, 5.8S rRNA, LSU-rRNA)"/>
    <property type="evidence" value="ECO:0007669"/>
    <property type="project" value="TreeGrafter"/>
</dbReference>
<protein>
    <recommendedName>
        <fullName evidence="6">Ribosome biogenesis protein BMS1 homolog</fullName>
    </recommendedName>
</protein>
<proteinExistence type="predicted"/>
<sequence length="988" mass="112997">MGVLTHLDLLKKNKSLKKIKKTLKQRFWTEVYQGAKLFYLTNITHGLYPKSEIHNLGRFISVMKFRPLMWRSSHPYVVVDRYEDLTDPEQVEKDDTCNRTVSLYGYMRGAHLKYNSKIHLIGCGDYNIQSVHGLPDPCPLPDKVKKRSLSEKERLIYAPMSGVGGIVYDKDAVYIDLGGSKAGQRAAAEEAALSGKTPAAAISEEPENELISSLHSTQTFIDSKMEASELSIFKNSAPVTADTFKSDSHWTMPEEEEEIDQSDGRKRRRAVFSSTDEQLMGDDGESSGEEDEDEESDFEGEEGNDQSDDEMMMTSPKKKSKIQEDDSGDEAVEFEDDSSEDEENVDLLKTSKTSSDQKKTDINLWKNIAEMINNKSDRQTDIRKVVYGQDLAVENEDSESDDEDLVAGIFQTQKNKLKKKKNALYHSRDCSKTDIGKDALDVAIDEIKELIKDCFVTGKWEESEDAEALLNEAEGGEDEDLYGDFEDLETGESHEGEGGGEGEDESDQSMDEGSDEDDKPEEFTGLKKTRRELRAEKKKKLKEMFNADYDDEKGANTFYDDLKNTMTEQADLNRKEFENMDDNVRVQYEGFRAGMYVRIELSGMPCELVKNFDPTYPVIIGGLLPGEDNIGYIQTRFKKHRWFDKILKNRDPLIVSLGWRRFQTMPLYSVQDHNGRFRSLKYTPQHLHCIATMYGPVTPPSTGLLAIQSVADKTAKFRIAATGVVVDLDKSIKVVKKLKLVGTPLKIFKNTAFVKGMFNTALEVAKFEGASIRTVSGIRGQVKKALKAPPGAFRATFEDKILTSDIIFCRTWYPLECPKLYNPLPTLLLQRGMKQTWRGMRTVGQIRKDENIQNVQNKDSLYKPIERVQRKFNPLRIPQKLQKDLPFKSKPKDQKKQKNKTYLQKRAVVMETDEKKAVRLMKGIFAANRDKLQKEKVKRHEQHEKFMKKVKESEGKRDQRIKEQRRKVFRILGQEQKRKEKAAMRSKR</sequence>
<evidence type="ECO:0000313" key="4">
    <source>
        <dbReference type="EnsemblMetazoa" id="CLYHEMP009217.1"/>
    </source>
</evidence>
<feature type="compositionally biased region" description="Acidic residues" evidence="1">
    <location>
        <begin position="325"/>
        <end position="345"/>
    </location>
</feature>
<feature type="region of interest" description="Disordered" evidence="1">
    <location>
        <begin position="933"/>
        <end position="988"/>
    </location>
</feature>
<name>A0A7M5V0L6_9CNID</name>
<dbReference type="EnsemblMetazoa" id="CLYHEMT009217.1">
    <property type="protein sequence ID" value="CLYHEMP009217.1"/>
    <property type="gene ID" value="CLYHEMG009217"/>
</dbReference>
<feature type="compositionally biased region" description="Acidic residues" evidence="1">
    <location>
        <begin position="279"/>
        <end position="311"/>
    </location>
</feature>
<dbReference type="InterPro" id="IPR007034">
    <property type="entry name" value="BMS1_TSR1_C"/>
</dbReference>
<feature type="compositionally biased region" description="Basic and acidic residues" evidence="1">
    <location>
        <begin position="941"/>
        <end position="962"/>
    </location>
</feature>
<feature type="compositionally biased region" description="Acidic residues" evidence="1">
    <location>
        <begin position="498"/>
        <end position="520"/>
    </location>
</feature>
<dbReference type="GO" id="GO:0000479">
    <property type="term" value="P:endonucleolytic cleavage of tricistronic rRNA transcript (SSU-rRNA, 5.8S rRNA, LSU-rRNA)"/>
    <property type="evidence" value="ECO:0007669"/>
    <property type="project" value="TreeGrafter"/>
</dbReference>
<dbReference type="SMART" id="SM00785">
    <property type="entry name" value="AARP2CN"/>
    <property type="match status" value="1"/>
</dbReference>
<evidence type="ECO:0000313" key="5">
    <source>
        <dbReference type="Proteomes" id="UP000594262"/>
    </source>
</evidence>
<dbReference type="GO" id="GO:0005634">
    <property type="term" value="C:nucleus"/>
    <property type="evidence" value="ECO:0007669"/>
    <property type="project" value="InterPro"/>
</dbReference>
<dbReference type="InterPro" id="IPR039761">
    <property type="entry name" value="Bms1/Tsr1"/>
</dbReference>
<dbReference type="PANTHER" id="PTHR12858">
    <property type="entry name" value="RIBOSOME BIOGENESIS PROTEIN"/>
    <property type="match status" value="1"/>
</dbReference>
<dbReference type="AlphaFoldDB" id="A0A7M5V0L6"/>
<feature type="compositionally biased region" description="Basic and acidic residues" evidence="1">
    <location>
        <begin position="881"/>
        <end position="896"/>
    </location>
</feature>
<dbReference type="GO" id="GO:0030686">
    <property type="term" value="C:90S preribosome"/>
    <property type="evidence" value="ECO:0007669"/>
    <property type="project" value="TreeGrafter"/>
</dbReference>
<feature type="compositionally biased region" description="Basic and acidic residues" evidence="1">
    <location>
        <begin position="975"/>
        <end position="988"/>
    </location>
</feature>
<feature type="region of interest" description="Disordered" evidence="1">
    <location>
        <begin position="243"/>
        <end position="361"/>
    </location>
</feature>
<accession>A0A7M5V0L6</accession>
<dbReference type="InterPro" id="IPR012948">
    <property type="entry name" value="AARP2CN"/>
</dbReference>
<dbReference type="GO" id="GO:0005525">
    <property type="term" value="F:GTP binding"/>
    <property type="evidence" value="ECO:0007669"/>
    <property type="project" value="TreeGrafter"/>
</dbReference>
<dbReference type="SMART" id="SM01362">
    <property type="entry name" value="DUF663"/>
    <property type="match status" value="1"/>
</dbReference>
<feature type="region of interest" description="Disordered" evidence="1">
    <location>
        <begin position="489"/>
        <end position="529"/>
    </location>
</feature>
<dbReference type="Pfam" id="PF08142">
    <property type="entry name" value="AARP2CN"/>
    <property type="match status" value="1"/>
</dbReference>
<dbReference type="OrthoDB" id="5985400at2759"/>
<evidence type="ECO:0000259" key="3">
    <source>
        <dbReference type="SMART" id="SM01362"/>
    </source>
</evidence>
<evidence type="ECO:0000256" key="1">
    <source>
        <dbReference type="SAM" id="MobiDB-lite"/>
    </source>
</evidence>
<organism evidence="4 5">
    <name type="scientific">Clytia hemisphaerica</name>
    <dbReference type="NCBI Taxonomy" id="252671"/>
    <lineage>
        <taxon>Eukaryota</taxon>
        <taxon>Metazoa</taxon>
        <taxon>Cnidaria</taxon>
        <taxon>Hydrozoa</taxon>
        <taxon>Hydroidolina</taxon>
        <taxon>Leptothecata</taxon>
        <taxon>Obeliida</taxon>
        <taxon>Clytiidae</taxon>
        <taxon>Clytia</taxon>
    </lineage>
</organism>
<feature type="domain" description="AARP2CN" evidence="2">
    <location>
        <begin position="52"/>
        <end position="138"/>
    </location>
</feature>
<feature type="domain" description="Ribosome biogenesis protein BMS1/TSR1 C-terminal" evidence="3">
    <location>
        <begin position="516"/>
        <end position="815"/>
    </location>
</feature>
<dbReference type="GO" id="GO:0034511">
    <property type="term" value="F:U3 snoRNA binding"/>
    <property type="evidence" value="ECO:0007669"/>
    <property type="project" value="TreeGrafter"/>
</dbReference>
<dbReference type="PANTHER" id="PTHR12858:SF2">
    <property type="entry name" value="RIBOSOME BIOGENESIS PROTEIN BMS1 HOMOLOG"/>
    <property type="match status" value="1"/>
</dbReference>
<evidence type="ECO:0008006" key="6">
    <source>
        <dbReference type="Google" id="ProtNLM"/>
    </source>
</evidence>
<reference evidence="4" key="1">
    <citation type="submission" date="2021-01" db="UniProtKB">
        <authorList>
            <consortium name="EnsemblMetazoa"/>
        </authorList>
    </citation>
    <scope>IDENTIFICATION</scope>
</reference>
<feature type="region of interest" description="Disordered" evidence="1">
    <location>
        <begin position="879"/>
        <end position="901"/>
    </location>
</feature>
<dbReference type="Proteomes" id="UP000594262">
    <property type="component" value="Unplaced"/>
</dbReference>
<evidence type="ECO:0000259" key="2">
    <source>
        <dbReference type="SMART" id="SM00785"/>
    </source>
</evidence>
<dbReference type="Pfam" id="PF04950">
    <property type="entry name" value="RIBIOP_C"/>
    <property type="match status" value="1"/>
</dbReference>
<keyword evidence="5" id="KW-1185">Reference proteome</keyword>
<dbReference type="GO" id="GO:0003924">
    <property type="term" value="F:GTPase activity"/>
    <property type="evidence" value="ECO:0007669"/>
    <property type="project" value="TreeGrafter"/>
</dbReference>